<dbReference type="InterPro" id="IPR000794">
    <property type="entry name" value="Beta-ketoacyl_synthase"/>
</dbReference>
<gene>
    <name evidence="6" type="ORF">C1I98_28255</name>
</gene>
<name>A0A2W2FW56_9ACTN</name>
<comment type="caution">
    <text evidence="6">The sequence shown here is derived from an EMBL/GenBank/DDBJ whole genome shotgun (WGS) entry which is preliminary data.</text>
</comment>
<dbReference type="Gene3D" id="3.40.47.10">
    <property type="match status" value="2"/>
</dbReference>
<sequence>MRQRAVISGIGVVAPTGVGAADHWFAGLAGRSGIRELPDRTAAGLPVRVAGQVPGFDETEFVANRLLVQTDRWTWMALAATDLALADAGLDTRKEFPFHLSVVTAAASGGNAFGQREIQALYNEGPRSVSAYQSIGWFYAASSGQISIKHQLKGACGVLVADAAGGVDALAQARRLIARGTGVVVTGGTEAPLSPYAMACQAGQQTLSRDPDPATAYRPFAPDAAGHVPGEGGAMLVVEEWRRAHLRGATVYAEVSGSAATHDATDATRPPAQSHQYARAMREAIARSGCTPDDVDAVFADGAGDVFADDLEARALREVFGDRRVPVTVPKTMTGRLCSGGAPLDLAWAALAISHGVLPPTVNVDAGEAARRHGLDLVTEARDGSLGTVLVAARGAGGFNAAVVLKAHAYDE</sequence>
<dbReference type="InterPro" id="IPR014031">
    <property type="entry name" value="Ketoacyl_synth_C"/>
</dbReference>
<evidence type="ECO:0000256" key="2">
    <source>
        <dbReference type="ARBA" id="ARBA00022679"/>
    </source>
</evidence>
<keyword evidence="3" id="KW-0012">Acyltransferase</keyword>
<dbReference type="AlphaFoldDB" id="A0A2W2FW56"/>
<dbReference type="Pfam" id="PF00109">
    <property type="entry name" value="ketoacyl-synt"/>
    <property type="match status" value="1"/>
</dbReference>
<keyword evidence="7" id="KW-1185">Reference proteome</keyword>
<dbReference type="SUPFAM" id="SSF53901">
    <property type="entry name" value="Thiolase-like"/>
    <property type="match status" value="2"/>
</dbReference>
<dbReference type="InterPro" id="IPR020841">
    <property type="entry name" value="PKS_Beta-ketoAc_synthase_dom"/>
</dbReference>
<accession>A0A2W2FW56</accession>
<dbReference type="PROSITE" id="PS52004">
    <property type="entry name" value="KS3_2"/>
    <property type="match status" value="1"/>
</dbReference>
<dbReference type="GO" id="GO:0004315">
    <property type="term" value="F:3-oxoacyl-[acyl-carrier-protein] synthase activity"/>
    <property type="evidence" value="ECO:0007669"/>
    <property type="project" value="TreeGrafter"/>
</dbReference>
<dbReference type="RefSeq" id="WP_111170452.1">
    <property type="nucleotide sequence ID" value="NZ_POUA01000286.1"/>
</dbReference>
<dbReference type="InterPro" id="IPR016039">
    <property type="entry name" value="Thiolase-like"/>
</dbReference>
<dbReference type="SMART" id="SM00825">
    <property type="entry name" value="PKS_KS"/>
    <property type="match status" value="1"/>
</dbReference>
<dbReference type="PANTHER" id="PTHR11712">
    <property type="entry name" value="POLYKETIDE SYNTHASE-RELATED"/>
    <property type="match status" value="1"/>
</dbReference>
<reference evidence="6 7" key="1">
    <citation type="submission" date="2018-01" db="EMBL/GenBank/DDBJ databases">
        <title>Draft genome sequence of Sphaerisporangium sp. 7K107.</title>
        <authorList>
            <person name="Sahin N."/>
            <person name="Saygin H."/>
            <person name="Ay H."/>
        </authorList>
    </citation>
    <scope>NUCLEOTIDE SEQUENCE [LARGE SCALE GENOMIC DNA]</scope>
    <source>
        <strain evidence="6 7">7K107</strain>
    </source>
</reference>
<evidence type="ECO:0000256" key="3">
    <source>
        <dbReference type="ARBA" id="ARBA00023315"/>
    </source>
</evidence>
<evidence type="ECO:0000259" key="5">
    <source>
        <dbReference type="PROSITE" id="PS52004"/>
    </source>
</evidence>
<evidence type="ECO:0000313" key="6">
    <source>
        <dbReference type="EMBL" id="PZG34329.1"/>
    </source>
</evidence>
<keyword evidence="2 4" id="KW-0808">Transferase</keyword>
<dbReference type="InterPro" id="IPR014030">
    <property type="entry name" value="Ketoacyl_synth_N"/>
</dbReference>
<evidence type="ECO:0000256" key="1">
    <source>
        <dbReference type="ARBA" id="ARBA00008467"/>
    </source>
</evidence>
<protein>
    <submittedName>
        <fullName evidence="6">Ketosynthase chain-length factor</fullName>
    </submittedName>
</protein>
<feature type="domain" description="Ketosynthase family 3 (KS3)" evidence="5">
    <location>
        <begin position="2"/>
        <end position="407"/>
    </location>
</feature>
<dbReference type="Pfam" id="PF02801">
    <property type="entry name" value="Ketoacyl-synt_C"/>
    <property type="match status" value="1"/>
</dbReference>
<comment type="similarity">
    <text evidence="1 4">Belongs to the thiolase-like superfamily. Beta-ketoacyl-ACP synthases family.</text>
</comment>
<dbReference type="Proteomes" id="UP000248544">
    <property type="component" value="Unassembled WGS sequence"/>
</dbReference>
<proteinExistence type="inferred from homology"/>
<evidence type="ECO:0000313" key="7">
    <source>
        <dbReference type="Proteomes" id="UP000248544"/>
    </source>
</evidence>
<organism evidence="6 7">
    <name type="scientific">Spongiactinospora gelatinilytica</name>
    <dbReference type="NCBI Taxonomy" id="2666298"/>
    <lineage>
        <taxon>Bacteria</taxon>
        <taxon>Bacillati</taxon>
        <taxon>Actinomycetota</taxon>
        <taxon>Actinomycetes</taxon>
        <taxon>Streptosporangiales</taxon>
        <taxon>Streptosporangiaceae</taxon>
        <taxon>Spongiactinospora</taxon>
    </lineage>
</organism>
<dbReference type="EMBL" id="POUA01000286">
    <property type="protein sequence ID" value="PZG34329.1"/>
    <property type="molecule type" value="Genomic_DNA"/>
</dbReference>
<dbReference type="PANTHER" id="PTHR11712:SF322">
    <property type="entry name" value="POLYKETIDE BETA-KETOACYL SYNTHASE 2-RELATED"/>
    <property type="match status" value="1"/>
</dbReference>
<evidence type="ECO:0000256" key="4">
    <source>
        <dbReference type="RuleBase" id="RU003694"/>
    </source>
</evidence>
<dbReference type="GO" id="GO:0006633">
    <property type="term" value="P:fatty acid biosynthetic process"/>
    <property type="evidence" value="ECO:0007669"/>
    <property type="project" value="TreeGrafter"/>
</dbReference>